<keyword evidence="15" id="KW-1185">Reference proteome</keyword>
<evidence type="ECO:0000256" key="1">
    <source>
        <dbReference type="ARBA" id="ARBA00001946"/>
    </source>
</evidence>
<evidence type="ECO:0000256" key="11">
    <source>
        <dbReference type="RuleBase" id="RU003783"/>
    </source>
</evidence>
<feature type="site" description="Interaction with substrate tRNA" evidence="10">
    <location>
        <position position="130"/>
    </location>
</feature>
<keyword evidence="5 10" id="KW-0819">tRNA processing</keyword>
<evidence type="ECO:0000256" key="9">
    <source>
        <dbReference type="ARBA" id="ARBA00049563"/>
    </source>
</evidence>
<feature type="binding site" evidence="10">
    <location>
        <begin position="19"/>
        <end position="24"/>
    </location>
    <ligand>
        <name>substrate</name>
    </ligand>
</feature>
<evidence type="ECO:0000256" key="4">
    <source>
        <dbReference type="ARBA" id="ARBA00022679"/>
    </source>
</evidence>
<dbReference type="Pfam" id="PF01715">
    <property type="entry name" value="IPPT"/>
    <property type="match status" value="1"/>
</dbReference>
<dbReference type="InterPro" id="IPR018022">
    <property type="entry name" value="IPT"/>
</dbReference>
<sequence>MTAAAMPIATPVLVLVGPTAIGKTALSLAIGERFDCEIISMDSMQVYRFMDIGTAKASREERQRIVHHLIDIVDPDEQYDAARFVDDTLTAITAISARGKIPLITGGTGLYLSALVNGLFDELKTSAELRQHLAQRLRAEGRGELYLELTTVDPESARRIHPNDTQRLLRGLEIFHATGIPWSEHLRRQANASPAATFSHLLQLGLTCERDTLYERIRLRTQAMMQDAFEEEVAALLARGYGPELPSMQAIGYRHMCGCIQGLWDRETATAALIQDTRRYAKRQLTWFKHQHRIHWHHIRQPDKVLADIADFLHTAR</sequence>
<comment type="similarity">
    <text evidence="3 10 13">Belongs to the IPP transferase family.</text>
</comment>
<comment type="subunit">
    <text evidence="10">Monomer.</text>
</comment>
<dbReference type="AlphaFoldDB" id="A0A7U3YM62"/>
<dbReference type="NCBIfam" id="TIGR00174">
    <property type="entry name" value="miaA"/>
    <property type="match status" value="1"/>
</dbReference>
<keyword evidence="4 10" id="KW-0808">Transferase</keyword>
<evidence type="ECO:0000256" key="5">
    <source>
        <dbReference type="ARBA" id="ARBA00022694"/>
    </source>
</evidence>
<evidence type="ECO:0000256" key="3">
    <source>
        <dbReference type="ARBA" id="ARBA00005842"/>
    </source>
</evidence>
<dbReference type="GO" id="GO:0006400">
    <property type="term" value="P:tRNA modification"/>
    <property type="evidence" value="ECO:0007669"/>
    <property type="project" value="TreeGrafter"/>
</dbReference>
<name>A0A7U3YM62_DESPD</name>
<dbReference type="GO" id="GO:0052381">
    <property type="term" value="F:tRNA dimethylallyltransferase activity"/>
    <property type="evidence" value="ECO:0007669"/>
    <property type="project" value="UniProtKB-UniRule"/>
</dbReference>
<keyword evidence="8 10" id="KW-0460">Magnesium</keyword>
<dbReference type="KEGG" id="dpr:Despr_1778"/>
<protein>
    <recommendedName>
        <fullName evidence="10">tRNA dimethylallyltransferase</fullName>
        <ecNumber evidence="10">2.5.1.75</ecNumber>
    </recommendedName>
    <alternativeName>
        <fullName evidence="10">Dimethylallyl diphosphate:tRNA dimethylallyltransferase</fullName>
        <shortName evidence="10">DMAPP:tRNA dimethylallyltransferase</shortName>
        <shortName evidence="10">DMATase</shortName>
    </alternativeName>
    <alternativeName>
        <fullName evidence="10">Isopentenyl-diphosphate:tRNA isopentenyltransferase</fullName>
        <shortName evidence="10">IPP transferase</shortName>
        <shortName evidence="10">IPPT</shortName>
        <shortName evidence="10">IPTase</shortName>
    </alternativeName>
</protein>
<proteinExistence type="inferred from homology"/>
<dbReference type="PANTHER" id="PTHR11088:SF60">
    <property type="entry name" value="TRNA DIMETHYLALLYLTRANSFERASE"/>
    <property type="match status" value="1"/>
</dbReference>
<comment type="catalytic activity">
    <reaction evidence="9 10 11">
        <text>adenosine(37) in tRNA + dimethylallyl diphosphate = N(6)-dimethylallyladenosine(37) in tRNA + diphosphate</text>
        <dbReference type="Rhea" id="RHEA:26482"/>
        <dbReference type="Rhea" id="RHEA-COMP:10162"/>
        <dbReference type="Rhea" id="RHEA-COMP:10375"/>
        <dbReference type="ChEBI" id="CHEBI:33019"/>
        <dbReference type="ChEBI" id="CHEBI:57623"/>
        <dbReference type="ChEBI" id="CHEBI:74411"/>
        <dbReference type="ChEBI" id="CHEBI:74415"/>
        <dbReference type="EC" id="2.5.1.75"/>
    </reaction>
</comment>
<accession>A0A7U3YM62</accession>
<evidence type="ECO:0000313" key="15">
    <source>
        <dbReference type="Proteomes" id="UP000006365"/>
    </source>
</evidence>
<comment type="caution">
    <text evidence="10">Lacks conserved residue(s) required for the propagation of feature annotation.</text>
</comment>
<gene>
    <name evidence="10" type="primary">miaA</name>
    <name evidence="14" type="ordered locus">Despr_1778</name>
</gene>
<evidence type="ECO:0000256" key="7">
    <source>
        <dbReference type="ARBA" id="ARBA00022840"/>
    </source>
</evidence>
<organism evidence="14 15">
    <name type="scientific">Desulfobulbus propionicus (strain ATCC 33891 / DSM 2032 / VKM B-1956 / 1pr3)</name>
    <dbReference type="NCBI Taxonomy" id="577650"/>
    <lineage>
        <taxon>Bacteria</taxon>
        <taxon>Pseudomonadati</taxon>
        <taxon>Thermodesulfobacteriota</taxon>
        <taxon>Desulfobulbia</taxon>
        <taxon>Desulfobulbales</taxon>
        <taxon>Desulfobulbaceae</taxon>
        <taxon>Desulfobulbus</taxon>
    </lineage>
</organism>
<feature type="binding site" evidence="10">
    <location>
        <begin position="17"/>
        <end position="24"/>
    </location>
    <ligand>
        <name>ATP</name>
        <dbReference type="ChEBI" id="CHEBI:30616"/>
    </ligand>
</feature>
<dbReference type="Gene3D" id="1.10.20.140">
    <property type="match status" value="1"/>
</dbReference>
<evidence type="ECO:0000313" key="14">
    <source>
        <dbReference type="EMBL" id="ADW17928.1"/>
    </source>
</evidence>
<evidence type="ECO:0000256" key="2">
    <source>
        <dbReference type="ARBA" id="ARBA00003213"/>
    </source>
</evidence>
<dbReference type="Gene3D" id="3.40.50.300">
    <property type="entry name" value="P-loop containing nucleotide triphosphate hydrolases"/>
    <property type="match status" value="1"/>
</dbReference>
<keyword evidence="6 10" id="KW-0547">Nucleotide-binding</keyword>
<dbReference type="EC" id="2.5.1.75" evidence="10"/>
<comment type="cofactor">
    <cofactor evidence="1 10">
        <name>Mg(2+)</name>
        <dbReference type="ChEBI" id="CHEBI:18420"/>
    </cofactor>
</comment>
<keyword evidence="7 10" id="KW-0067">ATP-binding</keyword>
<dbReference type="SUPFAM" id="SSF52540">
    <property type="entry name" value="P-loop containing nucleoside triphosphate hydrolases"/>
    <property type="match status" value="2"/>
</dbReference>
<reference evidence="14 15" key="1">
    <citation type="journal article" date="2011" name="Stand. Genomic Sci.">
        <title>Complete genome sequence of Desulfobulbus propionicus type strain (1pr3).</title>
        <authorList>
            <person name="Pagani I."/>
            <person name="Lapidus A."/>
            <person name="Nolan M."/>
            <person name="Lucas S."/>
            <person name="Hammon N."/>
            <person name="Deshpande S."/>
            <person name="Cheng J.F."/>
            <person name="Chertkov O."/>
            <person name="Davenport K."/>
            <person name="Tapia R."/>
            <person name="Han C."/>
            <person name="Goodwin L."/>
            <person name="Pitluck S."/>
            <person name="Liolios K."/>
            <person name="Mavromatis K."/>
            <person name="Ivanova N."/>
            <person name="Mikhailova N."/>
            <person name="Pati A."/>
            <person name="Chen A."/>
            <person name="Palaniappan K."/>
            <person name="Land M."/>
            <person name="Hauser L."/>
            <person name="Chang Y.J."/>
            <person name="Jeffries C.D."/>
            <person name="Detter J.C."/>
            <person name="Brambilla E."/>
            <person name="Kannan K.P."/>
            <person name="Djao O.D."/>
            <person name="Rohde M."/>
            <person name="Pukall R."/>
            <person name="Spring S."/>
            <person name="Goker M."/>
            <person name="Sikorski J."/>
            <person name="Woyke T."/>
            <person name="Bristow J."/>
            <person name="Eisen J.A."/>
            <person name="Markowitz V."/>
            <person name="Hugenholtz P."/>
            <person name="Kyrpides N.C."/>
            <person name="Klenk H.P."/>
        </authorList>
    </citation>
    <scope>NUCLEOTIDE SEQUENCE [LARGE SCALE GENOMIC DNA]</scope>
    <source>
        <strain evidence="15">ATCC 33891 / DSM 2032 / 1pr3</strain>
    </source>
</reference>
<dbReference type="PANTHER" id="PTHR11088">
    <property type="entry name" value="TRNA DIMETHYLALLYLTRANSFERASE"/>
    <property type="match status" value="1"/>
</dbReference>
<feature type="site" description="Interaction with substrate tRNA" evidence="10">
    <location>
        <position position="108"/>
    </location>
</feature>
<dbReference type="RefSeq" id="WP_015724469.1">
    <property type="nucleotide sequence ID" value="NC_014972.1"/>
</dbReference>
<evidence type="ECO:0000256" key="12">
    <source>
        <dbReference type="RuleBase" id="RU003784"/>
    </source>
</evidence>
<evidence type="ECO:0000256" key="8">
    <source>
        <dbReference type="ARBA" id="ARBA00022842"/>
    </source>
</evidence>
<dbReference type="HAMAP" id="MF_00185">
    <property type="entry name" value="IPP_trans"/>
    <property type="match status" value="1"/>
</dbReference>
<evidence type="ECO:0000256" key="13">
    <source>
        <dbReference type="RuleBase" id="RU003785"/>
    </source>
</evidence>
<feature type="region of interest" description="Interaction with substrate tRNA" evidence="10">
    <location>
        <begin position="42"/>
        <end position="45"/>
    </location>
</feature>
<dbReference type="InterPro" id="IPR027417">
    <property type="entry name" value="P-loop_NTPase"/>
</dbReference>
<dbReference type="Proteomes" id="UP000006365">
    <property type="component" value="Chromosome"/>
</dbReference>
<dbReference type="EMBL" id="CP002364">
    <property type="protein sequence ID" value="ADW17928.1"/>
    <property type="molecule type" value="Genomic_DNA"/>
</dbReference>
<comment type="function">
    <text evidence="2 10 12">Catalyzes the transfer of a dimethylallyl group onto the adenine at position 37 in tRNAs that read codons beginning with uridine, leading to the formation of N6-(dimethylallyl)adenosine (i(6)A).</text>
</comment>
<evidence type="ECO:0000256" key="10">
    <source>
        <dbReference type="HAMAP-Rule" id="MF_00185"/>
    </source>
</evidence>
<feature type="region of interest" description="Interaction with substrate tRNA" evidence="10">
    <location>
        <begin position="166"/>
        <end position="170"/>
    </location>
</feature>
<evidence type="ECO:0000256" key="6">
    <source>
        <dbReference type="ARBA" id="ARBA00022741"/>
    </source>
</evidence>
<dbReference type="InterPro" id="IPR039657">
    <property type="entry name" value="Dimethylallyltransferase"/>
</dbReference>
<dbReference type="GO" id="GO:0005524">
    <property type="term" value="F:ATP binding"/>
    <property type="evidence" value="ECO:0007669"/>
    <property type="project" value="UniProtKB-UniRule"/>
</dbReference>